<name>A0A3M7PU13_BRAPC</name>
<protein>
    <submittedName>
        <fullName evidence="1">RNA-directed DNA polymerase from mobile element jockey-like</fullName>
    </submittedName>
</protein>
<dbReference type="SUPFAM" id="SSF56672">
    <property type="entry name" value="DNA/RNA polymerases"/>
    <property type="match status" value="1"/>
</dbReference>
<evidence type="ECO:0000313" key="2">
    <source>
        <dbReference type="Proteomes" id="UP000276133"/>
    </source>
</evidence>
<keyword evidence="2" id="KW-1185">Reference proteome</keyword>
<dbReference type="InterPro" id="IPR043502">
    <property type="entry name" value="DNA/RNA_pol_sf"/>
</dbReference>
<keyword evidence="1" id="KW-0548">Nucleotidyltransferase</keyword>
<sequence length="238" mass="26874">MDYEKKKVHINKEQVESNRENVIKIIKNLPNNKSIGFGEINNELYKYGLSNLLIELVATIMERINNSGIIPNFFNVGKISPVVKDEKKAKNDVNNIRPITISDTVANIYEKLIMIELDKSHNGVPNRFGFTSKSSCNHAVFALNETILHTIKKDKPVYACAIDAVKHLINLKNYYDSSRAYVVNQGEISEIFKTTVGVKQGGPLSPKLFAFYLEELVEIIERENTGIHIGNQQIAIIL</sequence>
<comment type="caution">
    <text evidence="1">The sequence shown here is derived from an EMBL/GenBank/DDBJ whole genome shotgun (WGS) entry which is preliminary data.</text>
</comment>
<organism evidence="1 2">
    <name type="scientific">Brachionus plicatilis</name>
    <name type="common">Marine rotifer</name>
    <name type="synonym">Brachionus muelleri</name>
    <dbReference type="NCBI Taxonomy" id="10195"/>
    <lineage>
        <taxon>Eukaryota</taxon>
        <taxon>Metazoa</taxon>
        <taxon>Spiralia</taxon>
        <taxon>Gnathifera</taxon>
        <taxon>Rotifera</taxon>
        <taxon>Eurotatoria</taxon>
        <taxon>Monogononta</taxon>
        <taxon>Pseudotrocha</taxon>
        <taxon>Ploima</taxon>
        <taxon>Brachionidae</taxon>
        <taxon>Brachionus</taxon>
    </lineage>
</organism>
<accession>A0A3M7PU13</accession>
<keyword evidence="1" id="KW-0695">RNA-directed DNA polymerase</keyword>
<dbReference type="Proteomes" id="UP000276133">
    <property type="component" value="Unassembled WGS sequence"/>
</dbReference>
<reference evidence="1 2" key="1">
    <citation type="journal article" date="2018" name="Sci. Rep.">
        <title>Genomic signatures of local adaptation to the degree of environmental predictability in rotifers.</title>
        <authorList>
            <person name="Franch-Gras L."/>
            <person name="Hahn C."/>
            <person name="Garcia-Roger E.M."/>
            <person name="Carmona M.J."/>
            <person name="Serra M."/>
            <person name="Gomez A."/>
        </authorList>
    </citation>
    <scope>NUCLEOTIDE SEQUENCE [LARGE SCALE GENOMIC DNA]</scope>
    <source>
        <strain evidence="1">HYR1</strain>
    </source>
</reference>
<evidence type="ECO:0000313" key="1">
    <source>
        <dbReference type="EMBL" id="RNA02647.1"/>
    </source>
</evidence>
<dbReference type="EMBL" id="REGN01008803">
    <property type="protein sequence ID" value="RNA02647.1"/>
    <property type="molecule type" value="Genomic_DNA"/>
</dbReference>
<dbReference type="GO" id="GO:0003964">
    <property type="term" value="F:RNA-directed DNA polymerase activity"/>
    <property type="evidence" value="ECO:0007669"/>
    <property type="project" value="UniProtKB-KW"/>
</dbReference>
<feature type="non-terminal residue" evidence="1">
    <location>
        <position position="238"/>
    </location>
</feature>
<dbReference type="AlphaFoldDB" id="A0A3M7PU13"/>
<dbReference type="STRING" id="10195.A0A3M7PU13"/>
<dbReference type="PANTHER" id="PTHR19446">
    <property type="entry name" value="REVERSE TRANSCRIPTASES"/>
    <property type="match status" value="1"/>
</dbReference>
<dbReference type="OrthoDB" id="410104at2759"/>
<keyword evidence="1" id="KW-0808">Transferase</keyword>
<proteinExistence type="predicted"/>
<gene>
    <name evidence="1" type="ORF">BpHYR1_019841</name>
</gene>